<proteinExistence type="predicted"/>
<dbReference type="InterPro" id="IPR050109">
    <property type="entry name" value="HTH-type_TetR-like_transc_reg"/>
</dbReference>
<feature type="DNA-binding region" description="H-T-H motif" evidence="2">
    <location>
        <begin position="64"/>
        <end position="83"/>
    </location>
</feature>
<dbReference type="GO" id="GO:0000976">
    <property type="term" value="F:transcription cis-regulatory region binding"/>
    <property type="evidence" value="ECO:0007669"/>
    <property type="project" value="TreeGrafter"/>
</dbReference>
<dbReference type="Proteomes" id="UP000500767">
    <property type="component" value="Chromosome"/>
</dbReference>
<reference evidence="4 5" key="1">
    <citation type="journal article" date="2014" name="World J. Microbiol. Biotechnol.">
        <title>Biodiversity and physiological characteristics of Antarctic and Arctic lichens-associated bacteria.</title>
        <authorList>
            <person name="Lee Y.M."/>
            <person name="Kim E.H."/>
            <person name="Lee H.K."/>
            <person name="Hong S.G."/>
        </authorList>
    </citation>
    <scope>NUCLEOTIDE SEQUENCE [LARGE SCALE GENOMIC DNA]</scope>
    <source>
        <strain evidence="4 5">PAMC 26569</strain>
    </source>
</reference>
<dbReference type="RefSeq" id="WP_171834086.1">
    <property type="nucleotide sequence ID" value="NZ_CP053708.1"/>
</dbReference>
<dbReference type="SUPFAM" id="SSF46689">
    <property type="entry name" value="Homeodomain-like"/>
    <property type="match status" value="1"/>
</dbReference>
<feature type="domain" description="HTH tetR-type" evidence="3">
    <location>
        <begin position="41"/>
        <end position="101"/>
    </location>
</feature>
<dbReference type="PANTHER" id="PTHR30055">
    <property type="entry name" value="HTH-TYPE TRANSCRIPTIONAL REGULATOR RUTR"/>
    <property type="match status" value="1"/>
</dbReference>
<dbReference type="SUPFAM" id="SSF48498">
    <property type="entry name" value="Tetracyclin repressor-like, C-terminal domain"/>
    <property type="match status" value="1"/>
</dbReference>
<accession>A0A6M8HP60</accession>
<dbReference type="InterPro" id="IPR036271">
    <property type="entry name" value="Tet_transcr_reg_TetR-rel_C_sf"/>
</dbReference>
<dbReference type="PROSITE" id="PS50977">
    <property type="entry name" value="HTH_TETR_2"/>
    <property type="match status" value="1"/>
</dbReference>
<dbReference type="InterPro" id="IPR001647">
    <property type="entry name" value="HTH_TetR"/>
</dbReference>
<keyword evidence="5" id="KW-1185">Reference proteome</keyword>
<organism evidence="4 5">
    <name type="scientific">Lichenicola cladoniae</name>
    <dbReference type="NCBI Taxonomy" id="1484109"/>
    <lineage>
        <taxon>Bacteria</taxon>
        <taxon>Pseudomonadati</taxon>
        <taxon>Pseudomonadota</taxon>
        <taxon>Alphaproteobacteria</taxon>
        <taxon>Acetobacterales</taxon>
        <taxon>Acetobacteraceae</taxon>
        <taxon>Lichenicola</taxon>
    </lineage>
</organism>
<dbReference type="InterPro" id="IPR009057">
    <property type="entry name" value="Homeodomain-like_sf"/>
</dbReference>
<evidence type="ECO:0000313" key="4">
    <source>
        <dbReference type="EMBL" id="QKE90233.1"/>
    </source>
</evidence>
<dbReference type="PANTHER" id="PTHR30055:SF226">
    <property type="entry name" value="HTH-TYPE TRANSCRIPTIONAL REGULATOR PKSA"/>
    <property type="match status" value="1"/>
</dbReference>
<dbReference type="KEGG" id="lck:HN018_09410"/>
<dbReference type="Pfam" id="PF00440">
    <property type="entry name" value="TetR_N"/>
    <property type="match status" value="1"/>
</dbReference>
<evidence type="ECO:0000259" key="3">
    <source>
        <dbReference type="PROSITE" id="PS50977"/>
    </source>
</evidence>
<dbReference type="GO" id="GO:0003700">
    <property type="term" value="F:DNA-binding transcription factor activity"/>
    <property type="evidence" value="ECO:0007669"/>
    <property type="project" value="TreeGrafter"/>
</dbReference>
<evidence type="ECO:0000256" key="2">
    <source>
        <dbReference type="PROSITE-ProRule" id="PRU00335"/>
    </source>
</evidence>
<evidence type="ECO:0000313" key="5">
    <source>
        <dbReference type="Proteomes" id="UP000500767"/>
    </source>
</evidence>
<dbReference type="Gene3D" id="1.10.357.10">
    <property type="entry name" value="Tetracycline Repressor, domain 2"/>
    <property type="match status" value="1"/>
</dbReference>
<protein>
    <submittedName>
        <fullName evidence="4">TetR/AcrR family transcriptional regulator</fullName>
    </submittedName>
</protein>
<evidence type="ECO:0000256" key="1">
    <source>
        <dbReference type="ARBA" id="ARBA00023125"/>
    </source>
</evidence>
<gene>
    <name evidence="4" type="ORF">HN018_09410</name>
</gene>
<keyword evidence="1 2" id="KW-0238">DNA-binding</keyword>
<dbReference type="AlphaFoldDB" id="A0A6M8HP60"/>
<dbReference type="EMBL" id="CP053708">
    <property type="protein sequence ID" value="QKE90233.1"/>
    <property type="molecule type" value="Genomic_DNA"/>
</dbReference>
<sequence length="231" mass="25702">MIAFGFGAVKAGEVGSTLASLFVSCSSSAMGIPTLREENKQDKLQRIRAAARKLFGEQGFDLTTTREISVAAHVGLATLFLYARDKRDLLFLACNDDLAALTERAFFGLDDEAELADQLASAFRHFFVLYGENRRLYRDLLRELTFYTHGQQSVRFQAIRAATVGEIERLIRQARKRGEINSVAGDAMAAQIIFYIFAAEVRRWLGEEEVSAEAGAEGLERLLKVVIDGLR</sequence>
<name>A0A6M8HP60_9PROT</name>